<organism evidence="1 2">
    <name type="scientific">SAR324 cluster bacterium</name>
    <dbReference type="NCBI Taxonomy" id="2024889"/>
    <lineage>
        <taxon>Bacteria</taxon>
        <taxon>Deltaproteobacteria</taxon>
        <taxon>SAR324 cluster</taxon>
    </lineage>
</organism>
<evidence type="ECO:0000313" key="2">
    <source>
        <dbReference type="Proteomes" id="UP000524246"/>
    </source>
</evidence>
<dbReference type="SUPFAM" id="SSF81301">
    <property type="entry name" value="Nucleotidyltransferase"/>
    <property type="match status" value="1"/>
</dbReference>
<dbReference type="Gene3D" id="3.30.460.40">
    <property type="match status" value="1"/>
</dbReference>
<proteinExistence type="predicted"/>
<evidence type="ECO:0008006" key="3">
    <source>
        <dbReference type="Google" id="ProtNLM"/>
    </source>
</evidence>
<dbReference type="Proteomes" id="UP000524246">
    <property type="component" value="Unassembled WGS sequence"/>
</dbReference>
<gene>
    <name evidence="1" type="ORF">GYA55_09385</name>
</gene>
<dbReference type="EMBL" id="JAAZON010000423">
    <property type="protein sequence ID" value="NMC63364.1"/>
    <property type="molecule type" value="Genomic_DNA"/>
</dbReference>
<name>A0A7X9FSC5_9DELT</name>
<dbReference type="InterPro" id="IPR043519">
    <property type="entry name" value="NT_sf"/>
</dbReference>
<accession>A0A7X9FSC5</accession>
<comment type="caution">
    <text evidence="1">The sequence shown here is derived from an EMBL/GenBank/DDBJ whole genome shotgun (WGS) entry which is preliminary data.</text>
</comment>
<dbReference type="AlphaFoldDB" id="A0A7X9FSC5"/>
<evidence type="ECO:0000313" key="1">
    <source>
        <dbReference type="EMBL" id="NMC63364.1"/>
    </source>
</evidence>
<protein>
    <recommendedName>
        <fullName evidence="3">Nucleotidyl transferase AbiEii/AbiGii toxin family protein</fullName>
    </recommendedName>
</protein>
<reference evidence="1 2" key="1">
    <citation type="journal article" date="2020" name="Biotechnol. Biofuels">
        <title>New insights from the biogas microbiome by comprehensive genome-resolved metagenomics of nearly 1600 species originating from multiple anaerobic digesters.</title>
        <authorList>
            <person name="Campanaro S."/>
            <person name="Treu L."/>
            <person name="Rodriguez-R L.M."/>
            <person name="Kovalovszki A."/>
            <person name="Ziels R.M."/>
            <person name="Maus I."/>
            <person name="Zhu X."/>
            <person name="Kougias P.G."/>
            <person name="Basile A."/>
            <person name="Luo G."/>
            <person name="Schluter A."/>
            <person name="Konstantinidis K.T."/>
            <person name="Angelidaki I."/>
        </authorList>
    </citation>
    <scope>NUCLEOTIDE SEQUENCE [LARGE SCALE GENOMIC DNA]</scope>
    <source>
        <strain evidence="1">AS27yjCOA_65</strain>
    </source>
</reference>
<sequence>MTLTELLKHSLELLRSVKCRFAIGGGLAADLYRRQVRGTGDLDFLFLAEKSDTSQAKEILKKLGLGTAEVRLHDLTRSSRMNKRSQEVYMLVGRKGKKDEPGVDLLLPPFPWFPKALDRAQSHLVDFGFGPTPTLTAEDLILAKIYAKRPKDIDDIISIFEAKYPLDLDYLAGEMERLKFILTESLMADAPIGLRTLSRRMRKKKNI</sequence>